<dbReference type="SUPFAM" id="SSF48452">
    <property type="entry name" value="TPR-like"/>
    <property type="match status" value="3"/>
</dbReference>
<dbReference type="Gene3D" id="1.25.40.10">
    <property type="entry name" value="Tetratricopeptide repeat domain"/>
    <property type="match status" value="2"/>
</dbReference>
<organism evidence="4 5">
    <name type="scientific">Nocardioides marmorisolisilvae</name>
    <dbReference type="NCBI Taxonomy" id="1542737"/>
    <lineage>
        <taxon>Bacteria</taxon>
        <taxon>Bacillati</taxon>
        <taxon>Actinomycetota</taxon>
        <taxon>Actinomycetes</taxon>
        <taxon>Propionibacteriales</taxon>
        <taxon>Nocardioidaceae</taxon>
        <taxon>Nocardioides</taxon>
    </lineage>
</organism>
<dbReference type="Proteomes" id="UP000277094">
    <property type="component" value="Unassembled WGS sequence"/>
</dbReference>
<sequence length="1038" mass="109430">MDALSVRVLGELSIDGLDVSAVVDRKARLLLRLLAMARGRAVETEALVDALWDEKPPAKPADQVAVLSSRLRRALGSTAVEHGDHGYRLRYDWLDLDELARLVAAIEDRTTSGTTASASAAARVAISLLRGPLPVPATTADWVLADHAAAQRIVHRARRAAAGALLASGDWLDALDLASAAVQEDPYDEDAVRLVMRAHAAGGRPAAALATFASLRELIAEELGADPAPETEDLHEAILRGELAATARVVAPTTVVGRASQLAHLDALANRTSAGVRIAVVVGEGGIGKTTLLRTWSEARAEAGDTVLFGTCGTLDAATPLDVLLAAIGEHLRRSDDPGALLAEDAAVLGPLLGLETSEDGRAGSIPDGALGLATLYAATSGVLARIAGETGAIVVLDDAHLAGPTLADWARFVERRRAGLLIVAAVRPAEGTPFPANEVVNLGPLDRAAVGELVGADRAEDLHERSGGHPLFLSELAAAGEGDLPPSLVAAIEKRCDDLGSGADLIRSAAVLGDELDVDLLASVLGRQPLEVLVDLETATDRNLLVEDAGRFRFRHALVRQALADSARGSRAALLHRRASTVLAERADSDPVVVAEHARLGGDTALAARSLREAAARAADRFDHSTAETLLDQSQRLAPDDQTLLARARIKIRRGHYADAEADVAATASSGAEGHQLSAWAAYFDRRLDDAVRFAHDGEVTAEDPAVRARCQVIGGRTLHARGQLDAAEDLLRKAVDATSGTDRLTSSAWLGALLAHRSQAPGAIELMRPATRPGVHVDHTSATMHAWLFTGHAHAAAGRAHDALAAFRQYTEEVERRQVPRFGGRGSNSAGWVLRNVGAVDEARDVHLEALEYADGLGTPEVRVAALEDLADDRLLAGDADAAARYLQDAEAAMTGTLVFGWRLELKLALLRGRLSLLTGDAEAAVEQATALIASADAIGVPRYSSVARLLAHQARAGLGEPIDLDDVARDLEAAQDSIGVEAWWWGGDTAAALGNATLLTRAEALADRLATTSDHPDVLRAEADRRLQAWRLRMR</sequence>
<dbReference type="InterPro" id="IPR041664">
    <property type="entry name" value="AAA_16"/>
</dbReference>
<dbReference type="Gene3D" id="1.10.10.10">
    <property type="entry name" value="Winged helix-like DNA-binding domain superfamily/Winged helix DNA-binding domain"/>
    <property type="match status" value="1"/>
</dbReference>
<accession>A0A3N0DSJ2</accession>
<feature type="domain" description="Bacterial transcriptional activator" evidence="3">
    <location>
        <begin position="94"/>
        <end position="239"/>
    </location>
</feature>
<dbReference type="OrthoDB" id="3666751at2"/>
<reference evidence="4 5" key="1">
    <citation type="submission" date="2018-11" db="EMBL/GenBank/DDBJ databases">
        <authorList>
            <person name="Li F."/>
        </authorList>
    </citation>
    <scope>NUCLEOTIDE SEQUENCE [LARGE SCALE GENOMIC DNA]</scope>
    <source>
        <strain evidence="4 5">KIS18-7</strain>
    </source>
</reference>
<dbReference type="AlphaFoldDB" id="A0A3N0DSJ2"/>
<gene>
    <name evidence="4" type="ORF">EFL95_04355</name>
</gene>
<dbReference type="InterPro" id="IPR005158">
    <property type="entry name" value="BTAD"/>
</dbReference>
<dbReference type="SUPFAM" id="SSF46894">
    <property type="entry name" value="C-terminal effector domain of the bipartite response regulators"/>
    <property type="match status" value="1"/>
</dbReference>
<dbReference type="InterPro" id="IPR036388">
    <property type="entry name" value="WH-like_DNA-bd_sf"/>
</dbReference>
<dbReference type="InterPro" id="IPR011990">
    <property type="entry name" value="TPR-like_helical_dom_sf"/>
</dbReference>
<dbReference type="PANTHER" id="PTHR35807">
    <property type="entry name" value="TRANSCRIPTIONAL REGULATOR REDD-RELATED"/>
    <property type="match status" value="1"/>
</dbReference>
<proteinExistence type="predicted"/>
<dbReference type="InterPro" id="IPR027417">
    <property type="entry name" value="P-loop_NTPase"/>
</dbReference>
<evidence type="ECO:0000259" key="3">
    <source>
        <dbReference type="SMART" id="SM01043"/>
    </source>
</evidence>
<dbReference type="GO" id="GO:0003677">
    <property type="term" value="F:DNA binding"/>
    <property type="evidence" value="ECO:0007669"/>
    <property type="project" value="InterPro"/>
</dbReference>
<name>A0A3N0DSJ2_9ACTN</name>
<keyword evidence="5" id="KW-1185">Reference proteome</keyword>
<dbReference type="Pfam" id="PF03704">
    <property type="entry name" value="BTAD"/>
    <property type="match status" value="1"/>
</dbReference>
<keyword evidence="2" id="KW-0804">Transcription</keyword>
<dbReference type="Pfam" id="PF13191">
    <property type="entry name" value="AAA_16"/>
    <property type="match status" value="1"/>
</dbReference>
<protein>
    <recommendedName>
        <fullName evidence="3">Bacterial transcriptional activator domain-containing protein</fullName>
    </recommendedName>
</protein>
<evidence type="ECO:0000313" key="5">
    <source>
        <dbReference type="Proteomes" id="UP000277094"/>
    </source>
</evidence>
<dbReference type="InterPro" id="IPR051677">
    <property type="entry name" value="AfsR-DnrI-RedD_regulator"/>
</dbReference>
<dbReference type="SUPFAM" id="SSF52540">
    <property type="entry name" value="P-loop containing nucleoside triphosphate hydrolases"/>
    <property type="match status" value="1"/>
</dbReference>
<dbReference type="EMBL" id="RJSG01000002">
    <property type="protein sequence ID" value="RNL78343.1"/>
    <property type="molecule type" value="Genomic_DNA"/>
</dbReference>
<dbReference type="GO" id="GO:0006355">
    <property type="term" value="P:regulation of DNA-templated transcription"/>
    <property type="evidence" value="ECO:0007669"/>
    <property type="project" value="InterPro"/>
</dbReference>
<keyword evidence="1" id="KW-0805">Transcription regulation</keyword>
<dbReference type="InterPro" id="IPR016032">
    <property type="entry name" value="Sig_transdc_resp-reg_C-effctor"/>
</dbReference>
<evidence type="ECO:0000313" key="4">
    <source>
        <dbReference type="EMBL" id="RNL78343.1"/>
    </source>
</evidence>
<dbReference type="PANTHER" id="PTHR35807:SF1">
    <property type="entry name" value="TRANSCRIPTIONAL REGULATOR REDD"/>
    <property type="match status" value="1"/>
</dbReference>
<dbReference type="RefSeq" id="WP_148044967.1">
    <property type="nucleotide sequence ID" value="NZ_RJSG01000002.1"/>
</dbReference>
<evidence type="ECO:0000256" key="1">
    <source>
        <dbReference type="ARBA" id="ARBA00023015"/>
    </source>
</evidence>
<evidence type="ECO:0000256" key="2">
    <source>
        <dbReference type="ARBA" id="ARBA00023163"/>
    </source>
</evidence>
<dbReference type="SMART" id="SM01043">
    <property type="entry name" value="BTAD"/>
    <property type="match status" value="1"/>
</dbReference>
<comment type="caution">
    <text evidence="4">The sequence shown here is derived from an EMBL/GenBank/DDBJ whole genome shotgun (WGS) entry which is preliminary data.</text>
</comment>